<dbReference type="AlphaFoldDB" id="A0A1A9RNW3"/>
<gene>
    <name evidence="2" type="ORF">A7P89_07710</name>
</gene>
<keyword evidence="1" id="KW-0812">Transmembrane</keyword>
<protein>
    <submittedName>
        <fullName evidence="2">Uncharacterized protein</fullName>
    </submittedName>
</protein>
<proteinExistence type="predicted"/>
<keyword evidence="1" id="KW-0472">Membrane</keyword>
<dbReference type="EMBL" id="LXSH01000020">
    <property type="protein sequence ID" value="OAM21698.1"/>
    <property type="molecule type" value="Genomic_DNA"/>
</dbReference>
<evidence type="ECO:0000313" key="2">
    <source>
        <dbReference type="EMBL" id="OAM21698.1"/>
    </source>
</evidence>
<dbReference type="Proteomes" id="UP000078103">
    <property type="component" value="Unassembled WGS sequence"/>
</dbReference>
<accession>A0A1A9RNW3</accession>
<feature type="transmembrane region" description="Helical" evidence="1">
    <location>
        <begin position="7"/>
        <end position="36"/>
    </location>
</feature>
<reference evidence="3" key="1">
    <citation type="submission" date="2016-05" db="EMBL/GenBank/DDBJ databases">
        <title>Draft genome of Corynebacterium afermentans subsp. afermentans LCDC 88199T.</title>
        <authorList>
            <person name="Bernier A.-M."/>
            <person name="Bernard K."/>
        </authorList>
    </citation>
    <scope>NUCLEOTIDE SEQUENCE [LARGE SCALE GENOMIC DNA]</scope>
    <source>
        <strain evidence="3">NML120819</strain>
    </source>
</reference>
<comment type="caution">
    <text evidence="2">The sequence shown here is derived from an EMBL/GenBank/DDBJ whole genome shotgun (WGS) entry which is preliminary data.</text>
</comment>
<evidence type="ECO:0000313" key="3">
    <source>
        <dbReference type="Proteomes" id="UP000078103"/>
    </source>
</evidence>
<evidence type="ECO:0000256" key="1">
    <source>
        <dbReference type="SAM" id="Phobius"/>
    </source>
</evidence>
<dbReference type="PROSITE" id="PS51257">
    <property type="entry name" value="PROKAR_LIPOPROTEIN"/>
    <property type="match status" value="1"/>
</dbReference>
<keyword evidence="1" id="KW-1133">Transmembrane helix</keyword>
<dbReference type="RefSeq" id="WP_064106029.1">
    <property type="nucleotide sequence ID" value="NZ_LXSH01000020.1"/>
</dbReference>
<sequence length="178" mass="20709">MPPLIRIPVALVAVVLKLLAPIALWFACMAVAWFAVEFGSMEHYSPEDKIHPAFQILVQDEHGIRPMRLEKWQGRQVLVRQETEYRDKDGSGHRLRQIAPDTYELFADLDTAMMTQTYRITPDNRVVPLSFRWRNIADVVLVFPLSLVFWLCTKWMFGMIRRKRPKKNQEAGSLSNPD</sequence>
<feature type="transmembrane region" description="Helical" evidence="1">
    <location>
        <begin position="136"/>
        <end position="157"/>
    </location>
</feature>
<organism evidence="2 3">
    <name type="scientific">Eikenella corrodens</name>
    <dbReference type="NCBI Taxonomy" id="539"/>
    <lineage>
        <taxon>Bacteria</taxon>
        <taxon>Pseudomonadati</taxon>
        <taxon>Pseudomonadota</taxon>
        <taxon>Betaproteobacteria</taxon>
        <taxon>Neisseriales</taxon>
        <taxon>Neisseriaceae</taxon>
        <taxon>Eikenella</taxon>
    </lineage>
</organism>
<name>A0A1A9RNW3_EIKCO</name>